<feature type="compositionally biased region" description="Polar residues" evidence="1">
    <location>
        <begin position="180"/>
        <end position="190"/>
    </location>
</feature>
<feature type="compositionally biased region" description="Polar residues" evidence="1">
    <location>
        <begin position="345"/>
        <end position="360"/>
    </location>
</feature>
<gene>
    <name evidence="2" type="ORF">EPUL_000795</name>
</gene>
<dbReference type="STRING" id="225359.A0A2S4Q1Q1"/>
<feature type="region of interest" description="Disordered" evidence="1">
    <location>
        <begin position="730"/>
        <end position="763"/>
    </location>
</feature>
<feature type="compositionally biased region" description="Acidic residues" evidence="1">
    <location>
        <begin position="459"/>
        <end position="475"/>
    </location>
</feature>
<feature type="region of interest" description="Disordered" evidence="1">
    <location>
        <begin position="1"/>
        <end position="25"/>
    </location>
</feature>
<feature type="compositionally biased region" description="Basic and acidic residues" evidence="1">
    <location>
        <begin position="321"/>
        <end position="342"/>
    </location>
</feature>
<dbReference type="EMBL" id="PEDP01000019">
    <property type="protein sequence ID" value="POS88215.1"/>
    <property type="molecule type" value="Genomic_DNA"/>
</dbReference>
<dbReference type="Proteomes" id="UP000237438">
    <property type="component" value="Unassembled WGS sequence"/>
</dbReference>
<dbReference type="PANTHER" id="PTHR42068:SF1">
    <property type="entry name" value="YALI0B18964P"/>
    <property type="match status" value="1"/>
</dbReference>
<accession>A0A2S4Q1Q1</accession>
<evidence type="ECO:0000313" key="2">
    <source>
        <dbReference type="EMBL" id="POS88215.1"/>
    </source>
</evidence>
<evidence type="ECO:0000313" key="3">
    <source>
        <dbReference type="Proteomes" id="UP000237438"/>
    </source>
</evidence>
<name>A0A2S4Q1Q1_9PEZI</name>
<sequence length="903" mass="99859">MPKFPKGFGRRKTIIPPENITEKPPPVIEQSFKVFDRSERAGKSFDAGIRFSRTTHSISGRTNTVQIEDDNLFENTGSNHSGASNTLTSVTDNSSRLSAVSTVPSSTDNTQGQEWTSPHDKPFTDIPPPPAPRKSTTFSLKTAGYAMSWGKVKTSTSKDLPPSPSDRSDEEGNGVRQRPGTATSHTSTTIPPKCYERDNDNSYSQIMPIYERRVTSSLETGRKDKNQDSSWPQNQIRAYPVPLDLEKNKKIERFTDAWSGQRSAQGLMVGASPSPVASRHSPRSPLVPPYVPPRVTSPATSTTSENRFIKPQENGIRSRSVSHERRSENENNLHPCDEDAKLLQDSINASRQLNEQSSDAQGDWTAPPSSRKQNVGRWTAESLNQSGESISTKRTLSNENIFDSSIVDRANLAQRYQERSVSPPKSRTPYTKVMTPAQFERYKQDQERLRGTGEIKSEEDGDDEEGYEDDGEDEHELEKAKAVARQRRKQEAHMAVYRQQMMKVIGEPNNNSTDRPNIFSTQSSPNLTNIGKADDTEEEDEEIPLGILQAHGFPSKNKPPSVRNNSQNSSVKVCSSSGASSGIIDPRLPVFARNLPQDPYYGSGIVRPMQRESMAFSGGSSANSGGMMGLPPGGLVGVIATEERSRAMRRGSPIPQSDFMAQTPPITIGVGQNTNESPGGMLNMLNSGISSNSVAPPMMLTPGDQAQIHMTQQMQHFMQMQMHFMQMMAQGRPQSASLPQPPPEIPRPASSQMHQRSQTMMNQNSVPWLNRASTYAPSSYGGNNYAPSMYGGNNYAPSIAPSERSNVGLPGRYRSVSQAPSNNDNRTRASSICGALQAWDDKNTNRTSTTIRPVKSKMDHASDEDEDEAWEKLTKKKKEKKSVWRTKKDRDPNGLKEMLNFLS</sequence>
<feature type="compositionally biased region" description="Polar residues" evidence="1">
    <location>
        <begin position="508"/>
        <end position="529"/>
    </location>
</feature>
<feature type="region of interest" description="Disordered" evidence="1">
    <location>
        <begin position="416"/>
        <end position="480"/>
    </location>
</feature>
<feature type="compositionally biased region" description="Basic and acidic residues" evidence="1">
    <location>
        <begin position="440"/>
        <end position="458"/>
    </location>
</feature>
<keyword evidence="3" id="KW-1185">Reference proteome</keyword>
<dbReference type="OrthoDB" id="5396252at2759"/>
<feature type="region of interest" description="Disordered" evidence="1">
    <location>
        <begin position="801"/>
        <end position="828"/>
    </location>
</feature>
<feature type="compositionally biased region" description="Low complexity" evidence="1">
    <location>
        <begin position="564"/>
        <end position="579"/>
    </location>
</feature>
<comment type="caution">
    <text evidence="2">The sequence shown here is derived from an EMBL/GenBank/DDBJ whole genome shotgun (WGS) entry which is preliminary data.</text>
</comment>
<feature type="compositionally biased region" description="Polar residues" evidence="1">
    <location>
        <begin position="419"/>
        <end position="429"/>
    </location>
</feature>
<organism evidence="2 3">
    <name type="scientific">Erysiphe pulchra</name>
    <dbReference type="NCBI Taxonomy" id="225359"/>
    <lineage>
        <taxon>Eukaryota</taxon>
        <taxon>Fungi</taxon>
        <taxon>Dikarya</taxon>
        <taxon>Ascomycota</taxon>
        <taxon>Pezizomycotina</taxon>
        <taxon>Leotiomycetes</taxon>
        <taxon>Erysiphales</taxon>
        <taxon>Erysiphaceae</taxon>
        <taxon>Erysiphe</taxon>
    </lineage>
</organism>
<feature type="compositionally biased region" description="Polar residues" evidence="1">
    <location>
        <begin position="815"/>
        <end position="828"/>
    </location>
</feature>
<feature type="region of interest" description="Disordered" evidence="1">
    <location>
        <begin position="260"/>
        <end position="394"/>
    </location>
</feature>
<dbReference type="AlphaFoldDB" id="A0A2S4Q1Q1"/>
<feature type="region of interest" description="Disordered" evidence="1">
    <location>
        <begin position="844"/>
        <end position="903"/>
    </location>
</feature>
<feature type="compositionally biased region" description="Polar residues" evidence="1">
    <location>
        <begin position="381"/>
        <end position="394"/>
    </location>
</feature>
<feature type="region of interest" description="Disordered" evidence="1">
    <location>
        <begin position="72"/>
        <end position="237"/>
    </location>
</feature>
<feature type="compositionally biased region" description="Polar residues" evidence="1">
    <location>
        <begin position="749"/>
        <end position="763"/>
    </location>
</feature>
<protein>
    <submittedName>
        <fullName evidence="2">Uncharacterized protein</fullName>
    </submittedName>
</protein>
<feature type="compositionally biased region" description="Basic and acidic residues" evidence="1">
    <location>
        <begin position="210"/>
        <end position="227"/>
    </location>
</feature>
<reference evidence="2 3" key="1">
    <citation type="submission" date="2017-10" db="EMBL/GenBank/DDBJ databases">
        <title>Development of genomic resources for the powdery mildew, Erysiphe pulchra.</title>
        <authorList>
            <person name="Wadl P.A."/>
            <person name="Mack B.M."/>
            <person name="Moore G."/>
            <person name="Beltz S.B."/>
        </authorList>
    </citation>
    <scope>NUCLEOTIDE SEQUENCE [LARGE SCALE GENOMIC DNA]</scope>
    <source>
        <strain evidence="2">Cflorida</strain>
    </source>
</reference>
<dbReference type="PANTHER" id="PTHR42068">
    <property type="entry name" value="YALI0B18964P"/>
    <property type="match status" value="1"/>
</dbReference>
<feature type="compositionally biased region" description="Basic residues" evidence="1">
    <location>
        <begin position="874"/>
        <end position="885"/>
    </location>
</feature>
<feature type="compositionally biased region" description="Polar residues" evidence="1">
    <location>
        <begin position="297"/>
        <end position="306"/>
    </location>
</feature>
<feature type="region of interest" description="Disordered" evidence="1">
    <location>
        <begin position="508"/>
        <end position="579"/>
    </location>
</feature>
<feature type="compositionally biased region" description="Polar residues" evidence="1">
    <location>
        <begin position="73"/>
        <end position="116"/>
    </location>
</feature>
<proteinExistence type="predicted"/>
<evidence type="ECO:0000256" key="1">
    <source>
        <dbReference type="SAM" id="MobiDB-lite"/>
    </source>
</evidence>